<sequence length="401" mass="39017">MGLEAGSVRTGATRAAERGSVRSGTARGGAAAAVTVPLALVGSALATSTLTLHARELAAALLATAPLRSSDVPDVVALAMVLVGAVVAGWYLLSALTAAALLLMRGRGRASIRLQASLTRWGAPALRRAFATTAVASMGLGVAVSTSALAAPTDGPSSTVDVPAVSAEQVDPVPADLGWGAPAPSRPDERAPAPSRTPAVLADAPAAPAGSTPAPRATSAAPGASDPGGPDEPARPTSTSAPRPDEAPSATSEKASEGAGSPVPAHPAAASTGAPVARTATEPLASQGAPAAPRAPAPPGAPAAPGTQTGVGEGPASVPGPATGADARRATPTRGGEVAHLVRAGDSLWSVAAGHLGAGASDAEVAAAWPRWYRDNLATIGPDPDLIHPGQLLQAPTEEIP</sequence>
<dbReference type="InterPro" id="IPR018392">
    <property type="entry name" value="LysM"/>
</dbReference>
<dbReference type="RefSeq" id="WP_148087400.1">
    <property type="nucleotide sequence ID" value="NZ_RKRA01000001.1"/>
</dbReference>
<feature type="region of interest" description="Disordered" evidence="1">
    <location>
        <begin position="1"/>
        <end position="21"/>
    </location>
</feature>
<keyword evidence="4" id="KW-1185">Reference proteome</keyword>
<proteinExistence type="predicted"/>
<dbReference type="Proteomes" id="UP000280726">
    <property type="component" value="Unassembled WGS sequence"/>
</dbReference>
<feature type="region of interest" description="Disordered" evidence="1">
    <location>
        <begin position="381"/>
        <end position="401"/>
    </location>
</feature>
<dbReference type="InterPro" id="IPR036779">
    <property type="entry name" value="LysM_dom_sf"/>
</dbReference>
<dbReference type="EMBL" id="RKRA01000001">
    <property type="protein sequence ID" value="RPF25843.1"/>
    <property type="molecule type" value="Genomic_DNA"/>
</dbReference>
<evidence type="ECO:0000313" key="4">
    <source>
        <dbReference type="Proteomes" id="UP000280726"/>
    </source>
</evidence>
<feature type="transmembrane region" description="Helical" evidence="2">
    <location>
        <begin position="125"/>
        <end position="150"/>
    </location>
</feature>
<evidence type="ECO:0000256" key="2">
    <source>
        <dbReference type="SAM" id="Phobius"/>
    </source>
</evidence>
<reference evidence="3 4" key="1">
    <citation type="submission" date="2018-11" db="EMBL/GenBank/DDBJ databases">
        <title>Sequencing the genomes of 1000 actinobacteria strains.</title>
        <authorList>
            <person name="Klenk H.-P."/>
        </authorList>
    </citation>
    <scope>NUCLEOTIDE SEQUENCE [LARGE SCALE GENOMIC DNA]</scope>
    <source>
        <strain evidence="3 4">DSM 14418</strain>
    </source>
</reference>
<dbReference type="AlphaFoldDB" id="A0A3N4YZM4"/>
<organism evidence="3 4">
    <name type="scientific">Georgenia muralis</name>
    <dbReference type="NCBI Taxonomy" id="154117"/>
    <lineage>
        <taxon>Bacteria</taxon>
        <taxon>Bacillati</taxon>
        <taxon>Actinomycetota</taxon>
        <taxon>Actinomycetes</taxon>
        <taxon>Micrococcales</taxon>
        <taxon>Bogoriellaceae</taxon>
        <taxon>Georgenia</taxon>
    </lineage>
</organism>
<keyword evidence="2" id="KW-0812">Transmembrane</keyword>
<keyword evidence="2" id="KW-0472">Membrane</keyword>
<dbReference type="OrthoDB" id="3210682at2"/>
<keyword evidence="2" id="KW-1133">Transmembrane helix</keyword>
<accession>A0A3N4YZM4</accession>
<name>A0A3N4YZM4_9MICO</name>
<comment type="caution">
    <text evidence="3">The sequence shown here is derived from an EMBL/GenBank/DDBJ whole genome shotgun (WGS) entry which is preliminary data.</text>
</comment>
<protein>
    <recommendedName>
        <fullName evidence="5">LysM domain-containing protein</fullName>
    </recommendedName>
</protein>
<feature type="compositionally biased region" description="Low complexity" evidence="1">
    <location>
        <begin position="197"/>
        <end position="225"/>
    </location>
</feature>
<evidence type="ECO:0008006" key="5">
    <source>
        <dbReference type="Google" id="ProtNLM"/>
    </source>
</evidence>
<dbReference type="CDD" id="cd00118">
    <property type="entry name" value="LysM"/>
    <property type="match status" value="1"/>
</dbReference>
<evidence type="ECO:0000256" key="1">
    <source>
        <dbReference type="SAM" id="MobiDB-lite"/>
    </source>
</evidence>
<dbReference type="Gene3D" id="3.10.350.10">
    <property type="entry name" value="LysM domain"/>
    <property type="match status" value="1"/>
</dbReference>
<feature type="compositionally biased region" description="Pro residues" evidence="1">
    <location>
        <begin position="293"/>
        <end position="302"/>
    </location>
</feature>
<feature type="transmembrane region" description="Helical" evidence="2">
    <location>
        <begin position="75"/>
        <end position="104"/>
    </location>
</feature>
<feature type="region of interest" description="Disordered" evidence="1">
    <location>
        <begin position="172"/>
        <end position="336"/>
    </location>
</feature>
<evidence type="ECO:0000313" key="3">
    <source>
        <dbReference type="EMBL" id="RPF25843.1"/>
    </source>
</evidence>
<gene>
    <name evidence="3" type="ORF">EDD32_0256</name>
</gene>